<evidence type="ECO:0000256" key="3">
    <source>
        <dbReference type="PROSITE-ProRule" id="PRU00339"/>
    </source>
</evidence>
<keyword evidence="4" id="KW-1133">Transmembrane helix</keyword>
<feature type="chain" id="PRO_5013371437" evidence="5">
    <location>
        <begin position="19"/>
        <end position="554"/>
    </location>
</feature>
<reference evidence="7 8" key="1">
    <citation type="submission" date="2017-06" db="EMBL/GenBank/DDBJ databases">
        <authorList>
            <person name="Kim H.J."/>
            <person name="Triplett B.A."/>
        </authorList>
    </citation>
    <scope>NUCLEOTIDE SEQUENCE [LARGE SCALE GENOMIC DNA]</scope>
    <source>
        <strain evidence="7 8">DSM 25597</strain>
    </source>
</reference>
<evidence type="ECO:0000313" key="7">
    <source>
        <dbReference type="EMBL" id="SNR42419.1"/>
    </source>
</evidence>
<feature type="transmembrane region" description="Helical" evidence="4">
    <location>
        <begin position="356"/>
        <end position="375"/>
    </location>
</feature>
<dbReference type="Gene3D" id="1.25.40.10">
    <property type="entry name" value="Tetratricopeptide repeat domain"/>
    <property type="match status" value="2"/>
</dbReference>
<organism evidence="7 8">
    <name type="scientific">Dokdonia pacifica</name>
    <dbReference type="NCBI Taxonomy" id="1627892"/>
    <lineage>
        <taxon>Bacteria</taxon>
        <taxon>Pseudomonadati</taxon>
        <taxon>Bacteroidota</taxon>
        <taxon>Flavobacteriia</taxon>
        <taxon>Flavobacteriales</taxon>
        <taxon>Flavobacteriaceae</taxon>
        <taxon>Dokdonia</taxon>
    </lineage>
</organism>
<dbReference type="InterPro" id="IPR019734">
    <property type="entry name" value="TPR_rpt"/>
</dbReference>
<dbReference type="RefSeq" id="WP_089370081.1">
    <property type="nucleotide sequence ID" value="NZ_BMEP01000002.1"/>
</dbReference>
<dbReference type="PROSITE" id="PS50005">
    <property type="entry name" value="TPR"/>
    <property type="match status" value="1"/>
</dbReference>
<dbReference type="Gene3D" id="1.10.10.10">
    <property type="entry name" value="Winged helix-like DNA-binding domain superfamily/Winged helix DNA-binding domain"/>
    <property type="match status" value="1"/>
</dbReference>
<dbReference type="OrthoDB" id="1184030at2"/>
<evidence type="ECO:0000256" key="5">
    <source>
        <dbReference type="SAM" id="SignalP"/>
    </source>
</evidence>
<dbReference type="Pfam" id="PF13424">
    <property type="entry name" value="TPR_12"/>
    <property type="match status" value="2"/>
</dbReference>
<name>A0A238W9M5_9FLAO</name>
<proteinExistence type="predicted"/>
<dbReference type="EMBL" id="FZNY01000001">
    <property type="protein sequence ID" value="SNR42419.1"/>
    <property type="molecule type" value="Genomic_DNA"/>
</dbReference>
<keyword evidence="8" id="KW-1185">Reference proteome</keyword>
<dbReference type="SUPFAM" id="SSF46894">
    <property type="entry name" value="C-terminal effector domain of the bipartite response regulators"/>
    <property type="match status" value="1"/>
</dbReference>
<keyword evidence="1" id="KW-0677">Repeat</keyword>
<dbReference type="PANTHER" id="PTHR45641">
    <property type="entry name" value="TETRATRICOPEPTIDE REPEAT PROTEIN (AFU_ORTHOLOGUE AFUA_6G03870)"/>
    <property type="match status" value="1"/>
</dbReference>
<evidence type="ECO:0000313" key="8">
    <source>
        <dbReference type="Proteomes" id="UP000198379"/>
    </source>
</evidence>
<keyword evidence="5" id="KW-0732">Signal</keyword>
<dbReference type="Proteomes" id="UP000198379">
    <property type="component" value="Unassembled WGS sequence"/>
</dbReference>
<accession>A0A238W9M5</accession>
<feature type="signal peptide" evidence="5">
    <location>
        <begin position="1"/>
        <end position="18"/>
    </location>
</feature>
<dbReference type="InterPro" id="IPR000792">
    <property type="entry name" value="Tscrpt_reg_LuxR_C"/>
</dbReference>
<dbReference type="SMART" id="SM00028">
    <property type="entry name" value="TPR"/>
    <property type="match status" value="6"/>
</dbReference>
<protein>
    <submittedName>
        <fullName evidence="7">Regulatory protein, luxR family</fullName>
    </submittedName>
</protein>
<evidence type="ECO:0000256" key="4">
    <source>
        <dbReference type="SAM" id="Phobius"/>
    </source>
</evidence>
<dbReference type="AlphaFoldDB" id="A0A238W9M5"/>
<dbReference type="InterPro" id="IPR036388">
    <property type="entry name" value="WH-like_DNA-bd_sf"/>
</dbReference>
<gene>
    <name evidence="7" type="ORF">SAMN06265376_101767</name>
</gene>
<dbReference type="GO" id="GO:0003677">
    <property type="term" value="F:DNA binding"/>
    <property type="evidence" value="ECO:0007669"/>
    <property type="project" value="InterPro"/>
</dbReference>
<sequence length="554" mass="64050">MKTKILFLLLILSFSVTAQVKDSILDALKLQIDQAASDSIKIPLQIQLANHTRQFDIEIAKEILKDILQEIEENDYNSAYYLKQKAAVYNGLGECAQDQSDKANALHYYLKSVKITEKILDSIGMGLSYHNLGYLYYGKSDEGKAKEYARKAIKVRQALGEEYSFDLAMTYNVLALGFQQFKQPDSAFYYFEKAKEVDQSKEGLIITNSNMAFLYTGQKKYDKAIPLFEESIKVAQARKEYKTLSSHYQNLGYIYRQLKEYDKAIELTDSAIFYAQTIGNKRQLENEYYSRHTIYKLKGDYKKAYEDYQLSITYLDSIHNVEELNRFTELDLKYQFEKEKEIAAIALKNEKRKKKVYLVFFILAVIIALLVLYLFRKNNKQKLILAQNKIALKEVEKLKTDLALATREKELKKVILKNSITEEVLNKTLDDIKEIITFENEKERKVALRSLSASLLSEKTSKASTTSLQNYLDKIDLDFKIRLDTHFPTLKPKEKELLSLIKFGLSTLEISKLLNTTLPAIKSSRYRIRKKLGLQSNDDIIAYIESKDSSSLNL</sequence>
<feature type="repeat" description="TPR" evidence="3">
    <location>
        <begin position="245"/>
        <end position="278"/>
    </location>
</feature>
<dbReference type="GO" id="GO:0006355">
    <property type="term" value="P:regulation of DNA-templated transcription"/>
    <property type="evidence" value="ECO:0007669"/>
    <property type="project" value="InterPro"/>
</dbReference>
<keyword evidence="4" id="KW-0472">Membrane</keyword>
<dbReference type="SUPFAM" id="SSF48452">
    <property type="entry name" value="TPR-like"/>
    <property type="match status" value="2"/>
</dbReference>
<dbReference type="SMART" id="SM00421">
    <property type="entry name" value="HTH_LUXR"/>
    <property type="match status" value="1"/>
</dbReference>
<feature type="domain" description="HTH luxR-type" evidence="6">
    <location>
        <begin position="487"/>
        <end position="544"/>
    </location>
</feature>
<keyword evidence="4" id="KW-0812">Transmembrane</keyword>
<evidence type="ECO:0000256" key="2">
    <source>
        <dbReference type="ARBA" id="ARBA00022803"/>
    </source>
</evidence>
<dbReference type="InterPro" id="IPR011990">
    <property type="entry name" value="TPR-like_helical_dom_sf"/>
</dbReference>
<dbReference type="PANTHER" id="PTHR45641:SF1">
    <property type="entry name" value="AAA+ ATPASE DOMAIN-CONTAINING PROTEIN"/>
    <property type="match status" value="1"/>
</dbReference>
<keyword evidence="2 3" id="KW-0802">TPR repeat</keyword>
<dbReference type="InterPro" id="IPR016032">
    <property type="entry name" value="Sig_transdc_resp-reg_C-effctor"/>
</dbReference>
<evidence type="ECO:0000259" key="6">
    <source>
        <dbReference type="SMART" id="SM00421"/>
    </source>
</evidence>
<evidence type="ECO:0000256" key="1">
    <source>
        <dbReference type="ARBA" id="ARBA00022737"/>
    </source>
</evidence>